<dbReference type="InterPro" id="IPR014014">
    <property type="entry name" value="RNA_helicase_DEAD_Q_motif"/>
</dbReference>
<organism evidence="12 14">
    <name type="scientific">Dinothrombium tinctorium</name>
    <dbReference type="NCBI Taxonomy" id="1965070"/>
    <lineage>
        <taxon>Eukaryota</taxon>
        <taxon>Metazoa</taxon>
        <taxon>Ecdysozoa</taxon>
        <taxon>Arthropoda</taxon>
        <taxon>Chelicerata</taxon>
        <taxon>Arachnida</taxon>
        <taxon>Acari</taxon>
        <taxon>Acariformes</taxon>
        <taxon>Trombidiformes</taxon>
        <taxon>Prostigmata</taxon>
        <taxon>Anystina</taxon>
        <taxon>Parasitengona</taxon>
        <taxon>Trombidioidea</taxon>
        <taxon>Trombidiidae</taxon>
        <taxon>Dinothrombium</taxon>
    </lineage>
</organism>
<keyword evidence="6" id="KW-0694">RNA-binding</keyword>
<dbReference type="EMBL" id="NCKU01006090">
    <property type="protein sequence ID" value="RWS03842.1"/>
    <property type="molecule type" value="Genomic_DNA"/>
</dbReference>
<evidence type="ECO:0000256" key="7">
    <source>
        <dbReference type="PROSITE-ProRule" id="PRU00552"/>
    </source>
</evidence>
<dbReference type="InterPro" id="IPR014001">
    <property type="entry name" value="Helicase_ATP-bd"/>
</dbReference>
<dbReference type="InterPro" id="IPR011545">
    <property type="entry name" value="DEAD/DEAH_box_helicase_dom"/>
</dbReference>
<reference evidence="12 14" key="1">
    <citation type="journal article" date="2018" name="Gigascience">
        <title>Genomes of trombidid mites reveal novel predicted allergens and laterally-transferred genes associated with secondary metabolism.</title>
        <authorList>
            <person name="Dong X."/>
            <person name="Chaisiri K."/>
            <person name="Xia D."/>
            <person name="Armstrong S.D."/>
            <person name="Fang Y."/>
            <person name="Donnelly M.J."/>
            <person name="Kadowaki T."/>
            <person name="McGarry J.W."/>
            <person name="Darby A.C."/>
            <person name="Makepeace B.L."/>
        </authorList>
    </citation>
    <scope>NUCLEOTIDE SEQUENCE [LARGE SCALE GENOMIC DNA]</scope>
    <source>
        <strain evidence="12">UoL-WK</strain>
    </source>
</reference>
<feature type="short sequence motif" description="Q motif" evidence="7">
    <location>
        <begin position="280"/>
        <end position="308"/>
    </location>
</feature>
<dbReference type="AlphaFoldDB" id="A0A443QJQ9"/>
<evidence type="ECO:0000256" key="4">
    <source>
        <dbReference type="ARBA" id="ARBA00022806"/>
    </source>
</evidence>
<accession>A0A443QJQ9</accession>
<evidence type="ECO:0000313" key="12">
    <source>
        <dbReference type="EMBL" id="RWS03209.1"/>
    </source>
</evidence>
<dbReference type="Proteomes" id="UP000285301">
    <property type="component" value="Unassembled WGS sequence"/>
</dbReference>
<evidence type="ECO:0000256" key="9">
    <source>
        <dbReference type="SAM" id="Phobius"/>
    </source>
</evidence>
<dbReference type="PANTHER" id="PTHR47958">
    <property type="entry name" value="ATP-DEPENDENT RNA HELICASE DBP3"/>
    <property type="match status" value="1"/>
</dbReference>
<dbReference type="SUPFAM" id="SSF54791">
    <property type="entry name" value="Eukaryotic type KH-domain (KH-domain type I)"/>
    <property type="match status" value="1"/>
</dbReference>
<keyword evidence="3" id="KW-0378">Hydrolase</keyword>
<dbReference type="GO" id="GO:0010468">
    <property type="term" value="P:regulation of gene expression"/>
    <property type="evidence" value="ECO:0007669"/>
    <property type="project" value="UniProtKB-ARBA"/>
</dbReference>
<gene>
    <name evidence="12" type="ORF">B4U79_10091</name>
    <name evidence="13" type="ORF">B4U79_13863</name>
</gene>
<keyword evidence="14" id="KW-1185">Reference proteome</keyword>
<keyword evidence="9" id="KW-1133">Transmembrane helix</keyword>
<evidence type="ECO:0000256" key="1">
    <source>
        <dbReference type="ARBA" id="ARBA00012552"/>
    </source>
</evidence>
<sequence>WNAGKQQSAVNDDWDDWDSAPTHTSAASNRSNNDWGTDWNTGNGGYHTQASNDNANWDWEPNSQSSNQRYDSAPKHDDNGRNWSISFGRGIRSNQSRGQNFDNRNDFSRRNNSDRSSFKVASSDVGKIIGRGGSTIKELESKSGARIKVIKSNDHFDNETTIELSGTEEQRNKAQSLISDITDGSSRSSKQFKPLENDGGFTASNTDFVDWEAAINESAEATKRKWASLPPVKKNFYFESPDVSAMHPDDVKKFRLENNNIMISHFNEEDRRPIPNPVQNFSQAFDHFPEILDEIAKQGFEKPSPIQCQSWPILLQGIDLIGIAQTGTGKTLAYLLPAMIHIDQQPMPRDQRPGPTALIMAPTRELAQQIEREAKKYSYRNIKTICIYGGGNRKEQIGQVGKGVEIVIATPGRLNDLCMNRYIDLTSVSYLVSNAIIVVIINFMTK</sequence>
<reference evidence="12" key="2">
    <citation type="submission" date="2018-11" db="EMBL/GenBank/DDBJ databases">
        <title>Trombidioid mite genomics.</title>
        <authorList>
            <person name="Dong X."/>
        </authorList>
    </citation>
    <scope>NUCLEOTIDE SEQUENCE</scope>
    <source>
        <strain evidence="12">UoL-WK</strain>
    </source>
</reference>
<feature type="compositionally biased region" description="Polar residues" evidence="8">
    <location>
        <begin position="21"/>
        <end position="70"/>
    </location>
</feature>
<evidence type="ECO:0000256" key="8">
    <source>
        <dbReference type="SAM" id="MobiDB-lite"/>
    </source>
</evidence>
<dbReference type="GO" id="GO:0005524">
    <property type="term" value="F:ATP binding"/>
    <property type="evidence" value="ECO:0007669"/>
    <property type="project" value="UniProtKB-KW"/>
</dbReference>
<dbReference type="InterPro" id="IPR004088">
    <property type="entry name" value="KH_dom_type_1"/>
</dbReference>
<comment type="caution">
    <text evidence="12">The sequence shown here is derived from an EMBL/GenBank/DDBJ whole genome shotgun (WGS) entry which is preliminary data.</text>
</comment>
<dbReference type="GO" id="GO:0016787">
    <property type="term" value="F:hydrolase activity"/>
    <property type="evidence" value="ECO:0007669"/>
    <property type="project" value="UniProtKB-KW"/>
</dbReference>
<evidence type="ECO:0000256" key="3">
    <source>
        <dbReference type="ARBA" id="ARBA00022801"/>
    </source>
</evidence>
<dbReference type="CDD" id="cd00105">
    <property type="entry name" value="KH-I"/>
    <property type="match status" value="1"/>
</dbReference>
<proteinExistence type="predicted"/>
<evidence type="ECO:0000313" key="14">
    <source>
        <dbReference type="Proteomes" id="UP000285301"/>
    </source>
</evidence>
<dbReference type="PROSITE" id="PS51192">
    <property type="entry name" value="HELICASE_ATP_BIND_1"/>
    <property type="match status" value="1"/>
</dbReference>
<keyword evidence="2" id="KW-0547">Nucleotide-binding</keyword>
<keyword evidence="9" id="KW-0812">Transmembrane</keyword>
<dbReference type="Gene3D" id="3.40.50.300">
    <property type="entry name" value="P-loop containing nucleotide triphosphate hydrolases"/>
    <property type="match status" value="1"/>
</dbReference>
<feature type="domain" description="Helicase ATP-binding" evidence="10">
    <location>
        <begin position="311"/>
        <end position="432"/>
    </location>
</feature>
<dbReference type="PROSITE" id="PS51195">
    <property type="entry name" value="Q_MOTIF"/>
    <property type="match status" value="1"/>
</dbReference>
<dbReference type="EC" id="3.6.4.13" evidence="1"/>
<dbReference type="SUPFAM" id="SSF52540">
    <property type="entry name" value="P-loop containing nucleoside triphosphate hydrolases"/>
    <property type="match status" value="1"/>
</dbReference>
<dbReference type="SMART" id="SM00487">
    <property type="entry name" value="DEXDc"/>
    <property type="match status" value="1"/>
</dbReference>
<dbReference type="PROSITE" id="PS50084">
    <property type="entry name" value="KH_TYPE_1"/>
    <property type="match status" value="1"/>
</dbReference>
<dbReference type="GO" id="GO:0003723">
    <property type="term" value="F:RNA binding"/>
    <property type="evidence" value="ECO:0007669"/>
    <property type="project" value="UniProtKB-UniRule"/>
</dbReference>
<dbReference type="SMART" id="SM00322">
    <property type="entry name" value="KH"/>
    <property type="match status" value="1"/>
</dbReference>
<dbReference type="EMBL" id="NCKU01006733">
    <property type="protein sequence ID" value="RWS03209.1"/>
    <property type="molecule type" value="Genomic_DNA"/>
</dbReference>
<evidence type="ECO:0000256" key="6">
    <source>
        <dbReference type="PROSITE-ProRule" id="PRU00117"/>
    </source>
</evidence>
<dbReference type="OrthoDB" id="6515032at2759"/>
<evidence type="ECO:0000259" key="10">
    <source>
        <dbReference type="PROSITE" id="PS51192"/>
    </source>
</evidence>
<evidence type="ECO:0000256" key="2">
    <source>
        <dbReference type="ARBA" id="ARBA00022741"/>
    </source>
</evidence>
<keyword evidence="9" id="KW-0472">Membrane</keyword>
<dbReference type="InterPro" id="IPR027417">
    <property type="entry name" value="P-loop_NTPase"/>
</dbReference>
<dbReference type="Gene3D" id="3.30.1370.10">
    <property type="entry name" value="K Homology domain, type 1"/>
    <property type="match status" value="1"/>
</dbReference>
<evidence type="ECO:0000256" key="5">
    <source>
        <dbReference type="ARBA" id="ARBA00022840"/>
    </source>
</evidence>
<feature type="region of interest" description="Disordered" evidence="8">
    <location>
        <begin position="1"/>
        <end position="121"/>
    </location>
</feature>
<dbReference type="InterPro" id="IPR004087">
    <property type="entry name" value="KH_dom"/>
</dbReference>
<protein>
    <recommendedName>
        <fullName evidence="1">RNA helicase</fullName>
        <ecNumber evidence="1">3.6.4.13</ecNumber>
    </recommendedName>
</protein>
<feature type="domain" description="DEAD-box RNA helicase Q" evidence="11">
    <location>
        <begin position="280"/>
        <end position="308"/>
    </location>
</feature>
<name>A0A443QJQ9_9ACAR</name>
<dbReference type="InterPro" id="IPR036612">
    <property type="entry name" value="KH_dom_type_1_sf"/>
</dbReference>
<evidence type="ECO:0000259" key="11">
    <source>
        <dbReference type="PROSITE" id="PS51195"/>
    </source>
</evidence>
<keyword evidence="4 12" id="KW-0347">Helicase</keyword>
<dbReference type="Pfam" id="PF00013">
    <property type="entry name" value="KH_1"/>
    <property type="match status" value="1"/>
</dbReference>
<dbReference type="Pfam" id="PF00270">
    <property type="entry name" value="DEAD"/>
    <property type="match status" value="1"/>
</dbReference>
<feature type="transmembrane region" description="Helical" evidence="9">
    <location>
        <begin position="427"/>
        <end position="445"/>
    </location>
</feature>
<dbReference type="STRING" id="1965070.A0A443QJQ9"/>
<feature type="non-terminal residue" evidence="12">
    <location>
        <position position="1"/>
    </location>
</feature>
<dbReference type="GO" id="GO:0003724">
    <property type="term" value="F:RNA helicase activity"/>
    <property type="evidence" value="ECO:0007669"/>
    <property type="project" value="UniProtKB-EC"/>
</dbReference>
<feature type="compositionally biased region" description="Basic and acidic residues" evidence="8">
    <location>
        <begin position="103"/>
        <end position="117"/>
    </location>
</feature>
<keyword evidence="5" id="KW-0067">ATP-binding</keyword>
<feature type="compositionally biased region" description="Polar residues" evidence="8">
    <location>
        <begin position="1"/>
        <end position="10"/>
    </location>
</feature>
<evidence type="ECO:0000313" key="13">
    <source>
        <dbReference type="EMBL" id="RWS03842.1"/>
    </source>
</evidence>